<dbReference type="GO" id="GO:0016151">
    <property type="term" value="F:nickel cation binding"/>
    <property type="evidence" value="ECO:0007669"/>
    <property type="project" value="UniProtKB-UniRule"/>
</dbReference>
<dbReference type="InterPro" id="IPR002639">
    <property type="entry name" value="UreF"/>
</dbReference>
<organism evidence="4 5">
    <name type="scientific">Rhodalgimonas zhirmunskyi</name>
    <dbReference type="NCBI Taxonomy" id="2964767"/>
    <lineage>
        <taxon>Bacteria</taxon>
        <taxon>Pseudomonadati</taxon>
        <taxon>Pseudomonadota</taxon>
        <taxon>Alphaproteobacteria</taxon>
        <taxon>Rhodobacterales</taxon>
        <taxon>Roseobacteraceae</taxon>
        <taxon>Rhodalgimonas</taxon>
    </lineage>
</organism>
<evidence type="ECO:0000256" key="3">
    <source>
        <dbReference type="HAMAP-Rule" id="MF_01385"/>
    </source>
</evidence>
<dbReference type="Gene3D" id="1.10.4190.10">
    <property type="entry name" value="Urease accessory protein UreF"/>
    <property type="match status" value="1"/>
</dbReference>
<reference evidence="4" key="2">
    <citation type="submission" date="2023-04" db="EMBL/GenBank/DDBJ databases">
        <title>'Rhodoalgimonas zhirmunskyi' gen. nov., isolated from a red alga.</title>
        <authorList>
            <person name="Nedashkovskaya O.I."/>
            <person name="Otstavnykh N.Y."/>
            <person name="Bystritskaya E.P."/>
            <person name="Balabanova L.A."/>
            <person name="Isaeva M.P."/>
        </authorList>
    </citation>
    <scope>NUCLEOTIDE SEQUENCE</scope>
    <source>
        <strain evidence="4">10Alg 79</strain>
    </source>
</reference>
<evidence type="ECO:0000256" key="1">
    <source>
        <dbReference type="ARBA" id="ARBA00022988"/>
    </source>
</evidence>
<keyword evidence="1 3" id="KW-0996">Nickel insertion</keyword>
<gene>
    <name evidence="3" type="primary">ureF</name>
    <name evidence="4" type="ORF">NOI20_10015</name>
</gene>
<comment type="similarity">
    <text evidence="3">Belongs to the UreF family.</text>
</comment>
<proteinExistence type="inferred from homology"/>
<evidence type="ECO:0000313" key="5">
    <source>
        <dbReference type="Proteomes" id="UP001227162"/>
    </source>
</evidence>
<keyword evidence="2 3" id="KW-0143">Chaperone</keyword>
<dbReference type="PIRSF" id="PIRSF009467">
    <property type="entry name" value="Ureas_acces_UreF"/>
    <property type="match status" value="1"/>
</dbReference>
<sequence length="224" mass="23933">MATGARTAMRTEIDATLVLMQWLSPAYPVGAFAYSHGLEAAVEAGWVSDARGLEDWLSDVLLHGTGRNDALLIAAAYRAETRLEVDEIDTTARAFAPSKERLTEADRIGAAFGDTTGAIWATDLAGLVYPVALGRAARLEGLPQALTATLHLQAFTSNLIAAGQRLLPVGQTEGQAMLRRLSALCPQIAADTDAGDLSELASTAFLTDIASMRHETQYSRIFRT</sequence>
<dbReference type="PANTHER" id="PTHR33620">
    <property type="entry name" value="UREASE ACCESSORY PROTEIN F"/>
    <property type="match status" value="1"/>
</dbReference>
<reference evidence="4" key="1">
    <citation type="submission" date="2022-07" db="EMBL/GenBank/DDBJ databases">
        <authorList>
            <person name="Otstavnykh N."/>
            <person name="Isaeva M."/>
            <person name="Bystritskaya E."/>
        </authorList>
    </citation>
    <scope>NUCLEOTIDE SEQUENCE</scope>
    <source>
        <strain evidence="4">10Alg 79</strain>
    </source>
</reference>
<name>A0AAJ1X5S3_9RHOB</name>
<dbReference type="EMBL" id="JANFFA010000002">
    <property type="protein sequence ID" value="MDQ2094444.1"/>
    <property type="molecule type" value="Genomic_DNA"/>
</dbReference>
<evidence type="ECO:0000256" key="2">
    <source>
        <dbReference type="ARBA" id="ARBA00023186"/>
    </source>
</evidence>
<comment type="subcellular location">
    <subcellularLocation>
        <location evidence="3">Cytoplasm</location>
    </subcellularLocation>
</comment>
<dbReference type="InterPro" id="IPR038277">
    <property type="entry name" value="UreF_sf"/>
</dbReference>
<dbReference type="PANTHER" id="PTHR33620:SF1">
    <property type="entry name" value="UREASE ACCESSORY PROTEIN F"/>
    <property type="match status" value="1"/>
</dbReference>
<accession>A0AAJ1X5S3</accession>
<protein>
    <recommendedName>
        <fullName evidence="3">Urease accessory protein UreF</fullName>
    </recommendedName>
</protein>
<evidence type="ECO:0000313" key="4">
    <source>
        <dbReference type="EMBL" id="MDQ2094444.1"/>
    </source>
</evidence>
<comment type="caution">
    <text evidence="4">The sequence shown here is derived from an EMBL/GenBank/DDBJ whole genome shotgun (WGS) entry which is preliminary data.</text>
</comment>
<comment type="function">
    <text evidence="3">Required for maturation of urease via the functional incorporation of the urease nickel metallocenter.</text>
</comment>
<keyword evidence="3" id="KW-0963">Cytoplasm</keyword>
<dbReference type="Pfam" id="PF01730">
    <property type="entry name" value="UreF"/>
    <property type="match status" value="1"/>
</dbReference>
<dbReference type="Proteomes" id="UP001227162">
    <property type="component" value="Unassembled WGS sequence"/>
</dbReference>
<dbReference type="AlphaFoldDB" id="A0AAJ1X5S3"/>
<dbReference type="GO" id="GO:0005737">
    <property type="term" value="C:cytoplasm"/>
    <property type="evidence" value="ECO:0007669"/>
    <property type="project" value="UniProtKB-SubCell"/>
</dbReference>
<dbReference type="HAMAP" id="MF_01385">
    <property type="entry name" value="UreF"/>
    <property type="match status" value="1"/>
</dbReference>
<comment type="subunit">
    <text evidence="3">UreD, UreF and UreG form a complex that acts as a GTP-hydrolysis-dependent molecular chaperone, activating the urease apoprotein by helping to assemble the nickel containing metallocenter of UreC. The UreE protein probably delivers the nickel.</text>
</comment>
<keyword evidence="5" id="KW-1185">Reference proteome</keyword>